<dbReference type="Pfam" id="PF02630">
    <property type="entry name" value="SCO1-SenC"/>
    <property type="match status" value="1"/>
</dbReference>
<evidence type="ECO:0000256" key="3">
    <source>
        <dbReference type="SAM" id="SignalP"/>
    </source>
</evidence>
<dbReference type="EMBL" id="JBHSNA010000033">
    <property type="protein sequence ID" value="MFC5568281.1"/>
    <property type="molecule type" value="Genomic_DNA"/>
</dbReference>
<dbReference type="InterPro" id="IPR013766">
    <property type="entry name" value="Thioredoxin_domain"/>
</dbReference>
<comment type="similarity">
    <text evidence="1">Belongs to the SCO1/2 family.</text>
</comment>
<dbReference type="Proteomes" id="UP001596056">
    <property type="component" value="Unassembled WGS sequence"/>
</dbReference>
<dbReference type="InterPro" id="IPR036249">
    <property type="entry name" value="Thioredoxin-like_sf"/>
</dbReference>
<dbReference type="CDD" id="cd02968">
    <property type="entry name" value="SCO"/>
    <property type="match status" value="1"/>
</dbReference>
<evidence type="ECO:0000313" key="5">
    <source>
        <dbReference type="EMBL" id="MFC5568281.1"/>
    </source>
</evidence>
<evidence type="ECO:0000313" key="6">
    <source>
        <dbReference type="Proteomes" id="UP001596056"/>
    </source>
</evidence>
<reference evidence="6" key="1">
    <citation type="journal article" date="2019" name="Int. J. Syst. Evol. Microbiol.">
        <title>The Global Catalogue of Microorganisms (GCM) 10K type strain sequencing project: providing services to taxonomists for standard genome sequencing and annotation.</title>
        <authorList>
            <consortium name="The Broad Institute Genomics Platform"/>
            <consortium name="The Broad Institute Genome Sequencing Center for Infectious Disease"/>
            <person name="Wu L."/>
            <person name="Ma J."/>
        </authorList>
    </citation>
    <scope>NUCLEOTIDE SEQUENCE [LARGE SCALE GENOMIC DNA]</scope>
    <source>
        <strain evidence="6">KACC 11588</strain>
    </source>
</reference>
<dbReference type="PANTHER" id="PTHR12151">
    <property type="entry name" value="ELECTRON TRANSPORT PROTIN SCO1/SENC FAMILY MEMBER"/>
    <property type="match status" value="1"/>
</dbReference>
<accession>A0ABW0SH65</accession>
<gene>
    <name evidence="5" type="ORF">ACFPOC_17900</name>
</gene>
<sequence length="225" mass="24665">MRRTFPTALILALLALAPAARAHDEAAGIDSYMLGEERFFQVIDQPAPPFDLVNMDGAPVNLADFADKVVVLDFVFASCTDLCPLQSQVMADVQGKVNASPMRDMVEFVTVTTDPTADTPEVMRAYGEAQGLDPFNWRFLTIRPEDAEDATRALSEAYANTFTPTEDGQQMHGAVFHVIDRGGRLAAKFHGLEFEPVNMVLYVNGLTNEEHGPEEAGGGFWGFFD</sequence>
<dbReference type="PROSITE" id="PS51352">
    <property type="entry name" value="THIOREDOXIN_2"/>
    <property type="match status" value="1"/>
</dbReference>
<protein>
    <submittedName>
        <fullName evidence="5">SCO family protein</fullName>
    </submittedName>
</protein>
<comment type="caution">
    <text evidence="5">The sequence shown here is derived from an EMBL/GenBank/DDBJ whole genome shotgun (WGS) entry which is preliminary data.</text>
</comment>
<name>A0ABW0SH65_9RHOB</name>
<proteinExistence type="inferred from homology"/>
<keyword evidence="2" id="KW-0186">Copper</keyword>
<organism evidence="5 6">
    <name type="scientific">Rubellimicrobium aerolatum</name>
    <dbReference type="NCBI Taxonomy" id="490979"/>
    <lineage>
        <taxon>Bacteria</taxon>
        <taxon>Pseudomonadati</taxon>
        <taxon>Pseudomonadota</taxon>
        <taxon>Alphaproteobacteria</taxon>
        <taxon>Rhodobacterales</taxon>
        <taxon>Roseobacteraceae</taxon>
        <taxon>Rubellimicrobium</taxon>
    </lineage>
</organism>
<dbReference type="RefSeq" id="WP_209843350.1">
    <property type="nucleotide sequence ID" value="NZ_JAGGJP010000029.1"/>
</dbReference>
<dbReference type="PANTHER" id="PTHR12151:SF25">
    <property type="entry name" value="LINALOOL DEHYDRATASE_ISOMERASE DOMAIN-CONTAINING PROTEIN"/>
    <property type="match status" value="1"/>
</dbReference>
<feature type="domain" description="Thioredoxin" evidence="4">
    <location>
        <begin position="41"/>
        <end position="208"/>
    </location>
</feature>
<dbReference type="Gene3D" id="3.40.30.10">
    <property type="entry name" value="Glutaredoxin"/>
    <property type="match status" value="1"/>
</dbReference>
<dbReference type="InterPro" id="IPR003782">
    <property type="entry name" value="SCO1/SenC"/>
</dbReference>
<feature type="chain" id="PRO_5046399703" evidence="3">
    <location>
        <begin position="23"/>
        <end position="225"/>
    </location>
</feature>
<evidence type="ECO:0000256" key="1">
    <source>
        <dbReference type="ARBA" id="ARBA00010996"/>
    </source>
</evidence>
<keyword evidence="6" id="KW-1185">Reference proteome</keyword>
<keyword evidence="3" id="KW-0732">Signal</keyword>
<feature type="signal peptide" evidence="3">
    <location>
        <begin position="1"/>
        <end position="22"/>
    </location>
</feature>
<dbReference type="SUPFAM" id="SSF52833">
    <property type="entry name" value="Thioredoxin-like"/>
    <property type="match status" value="1"/>
</dbReference>
<evidence type="ECO:0000256" key="2">
    <source>
        <dbReference type="ARBA" id="ARBA00023008"/>
    </source>
</evidence>
<evidence type="ECO:0000259" key="4">
    <source>
        <dbReference type="PROSITE" id="PS51352"/>
    </source>
</evidence>